<dbReference type="Proteomes" id="UP000789390">
    <property type="component" value="Unassembled WGS sequence"/>
</dbReference>
<dbReference type="EMBL" id="CAKKLH010000262">
    <property type="protein sequence ID" value="CAH0107273.1"/>
    <property type="molecule type" value="Genomic_DNA"/>
</dbReference>
<keyword evidence="3" id="KW-1185">Reference proteome</keyword>
<sequence>MKVGKMASQRKVAKISTTGELPSVSLPSTSYWCKTKAYTMSELTEVDFVWTIERLAFLDESTKWKPLTSPKFSDCKFRLHIIVDLHSKFIIQLFSSISFGYSILVQIFTSDEEGNKMTEEKKIIPANTQFPAAVFEMTKEDFLKTWNFVGGEMTINCKIRSVKRKLQADETAVSDNHQDQILHQLEEMFEKMPLSDVTFNISRRKFAAHKNILAMRSPVFAALFHHPTKEVQASKVKVVKVKDVDPDVFQEILRFIYTGKTQSTAMNTMAPGLLAAADKYQLEDLKSCCETHLIRKMSAVNCWELLSLTADHPAEYLKKYAIDYFRRHPGKSIVKMT</sequence>
<reference evidence="2" key="1">
    <citation type="submission" date="2021-11" db="EMBL/GenBank/DDBJ databases">
        <authorList>
            <person name="Schell T."/>
        </authorList>
    </citation>
    <scope>NUCLEOTIDE SEQUENCE</scope>
    <source>
        <strain evidence="2">M5</strain>
    </source>
</reference>
<comment type="caution">
    <text evidence="2">The sequence shown here is derived from an EMBL/GenBank/DDBJ whole genome shotgun (WGS) entry which is preliminary data.</text>
</comment>
<dbReference type="FunFam" id="3.30.710.10:FF:000159">
    <property type="entry name" value="Speckle-type POZ protein B"/>
    <property type="match status" value="1"/>
</dbReference>
<organism evidence="2 3">
    <name type="scientific">Daphnia galeata</name>
    <dbReference type="NCBI Taxonomy" id="27404"/>
    <lineage>
        <taxon>Eukaryota</taxon>
        <taxon>Metazoa</taxon>
        <taxon>Ecdysozoa</taxon>
        <taxon>Arthropoda</taxon>
        <taxon>Crustacea</taxon>
        <taxon>Branchiopoda</taxon>
        <taxon>Diplostraca</taxon>
        <taxon>Cladocera</taxon>
        <taxon>Anomopoda</taxon>
        <taxon>Daphniidae</taxon>
        <taxon>Daphnia</taxon>
    </lineage>
</organism>
<dbReference type="AlphaFoldDB" id="A0A8J2RWH8"/>
<gene>
    <name evidence="2" type="ORF">DGAL_LOCUS10564</name>
</gene>
<dbReference type="SUPFAM" id="SSF54695">
    <property type="entry name" value="POZ domain"/>
    <property type="match status" value="1"/>
</dbReference>
<dbReference type="InterPro" id="IPR000210">
    <property type="entry name" value="BTB/POZ_dom"/>
</dbReference>
<dbReference type="PANTHER" id="PTHR24413">
    <property type="entry name" value="SPECKLE-TYPE POZ PROTEIN"/>
    <property type="match status" value="1"/>
</dbReference>
<feature type="domain" description="BTB" evidence="1">
    <location>
        <begin position="195"/>
        <end position="265"/>
    </location>
</feature>
<dbReference type="Pfam" id="PF00651">
    <property type="entry name" value="BTB"/>
    <property type="match status" value="1"/>
</dbReference>
<dbReference type="InterPro" id="IPR011333">
    <property type="entry name" value="SKP1/BTB/POZ_sf"/>
</dbReference>
<evidence type="ECO:0000313" key="2">
    <source>
        <dbReference type="EMBL" id="CAH0107273.1"/>
    </source>
</evidence>
<dbReference type="SMART" id="SM00225">
    <property type="entry name" value="BTB"/>
    <property type="match status" value="1"/>
</dbReference>
<accession>A0A8J2RWH8</accession>
<dbReference type="Gene3D" id="6.10.250.3030">
    <property type="match status" value="1"/>
</dbReference>
<dbReference type="OrthoDB" id="6372650at2759"/>
<protein>
    <recommendedName>
        <fullName evidence="1">BTB domain-containing protein</fullName>
    </recommendedName>
</protein>
<dbReference type="PROSITE" id="PS50097">
    <property type="entry name" value="BTB"/>
    <property type="match status" value="1"/>
</dbReference>
<evidence type="ECO:0000313" key="3">
    <source>
        <dbReference type="Proteomes" id="UP000789390"/>
    </source>
</evidence>
<proteinExistence type="predicted"/>
<dbReference type="Gene3D" id="3.30.710.10">
    <property type="entry name" value="Potassium Channel Kv1.1, Chain A"/>
    <property type="match status" value="1"/>
</dbReference>
<name>A0A8J2RWH8_9CRUS</name>
<evidence type="ECO:0000259" key="1">
    <source>
        <dbReference type="PROSITE" id="PS50097"/>
    </source>
</evidence>